<dbReference type="Pfam" id="PF07357">
    <property type="entry name" value="DRAT"/>
    <property type="match status" value="1"/>
</dbReference>
<dbReference type="Proteomes" id="UP001162891">
    <property type="component" value="Chromosome"/>
</dbReference>
<gene>
    <name evidence="1" type="primary">draT</name>
    <name evidence="1" type="ORF">AMOR_48930</name>
</gene>
<reference evidence="2" key="1">
    <citation type="journal article" date="2022" name="Int. J. Syst. Evol. Microbiol.">
        <title>Anaeromyxobacter oryzae sp. nov., Anaeromyxobacter diazotrophicus sp. nov. and Anaeromyxobacter paludicola sp. nov., isolated from paddy soils.</title>
        <authorList>
            <person name="Itoh H."/>
            <person name="Xu Z."/>
            <person name="Mise K."/>
            <person name="Masuda Y."/>
            <person name="Ushijima N."/>
            <person name="Hayakawa C."/>
            <person name="Shiratori Y."/>
            <person name="Senoo K."/>
        </authorList>
    </citation>
    <scope>NUCLEOTIDE SEQUENCE [LARGE SCALE GENOMIC DNA]</scope>
    <source>
        <strain evidence="2">Red232</strain>
    </source>
</reference>
<sequence length="263" mass="30227">MPGPSLNLANHPPWVLASRHFNDDPRPVELQGVRQANRGLFERLDALAAPEERARVFHDWVSVRFQLHHWQAQATDGARRALRNSYVRFLRGWGVDASSIEGAVLKGWVESRFGITPTFHHARIAGVEDEAYQRYAADRTRGSARTSAILSQLDLVYEFTQYELARRFPGERWRTLWRGVHGEEEDAVLEREGRRDLVVRLNNLSSFTDDAERAWEFGYAVWQARVPLAKVFFFSGLLPDSLLRGEREWLVVGGEYRVTRLAG</sequence>
<evidence type="ECO:0000313" key="2">
    <source>
        <dbReference type="Proteomes" id="UP001162891"/>
    </source>
</evidence>
<evidence type="ECO:0000313" key="1">
    <source>
        <dbReference type="EMBL" id="BDG05897.1"/>
    </source>
</evidence>
<dbReference type="RefSeq" id="WP_248355093.1">
    <property type="nucleotide sequence ID" value="NZ_AP025591.1"/>
</dbReference>
<proteinExistence type="predicted"/>
<dbReference type="InterPro" id="IPR009953">
    <property type="entry name" value="DRA_trans"/>
</dbReference>
<name>A0ABM7X275_9BACT</name>
<protein>
    <submittedName>
        <fullName evidence="1">N-acyl homoserine lactonase</fullName>
    </submittedName>
</protein>
<dbReference type="EMBL" id="AP025591">
    <property type="protein sequence ID" value="BDG05897.1"/>
    <property type="molecule type" value="Genomic_DNA"/>
</dbReference>
<organism evidence="1 2">
    <name type="scientific">Anaeromyxobacter oryzae</name>
    <dbReference type="NCBI Taxonomy" id="2918170"/>
    <lineage>
        <taxon>Bacteria</taxon>
        <taxon>Pseudomonadati</taxon>
        <taxon>Myxococcota</taxon>
        <taxon>Myxococcia</taxon>
        <taxon>Myxococcales</taxon>
        <taxon>Cystobacterineae</taxon>
        <taxon>Anaeromyxobacteraceae</taxon>
        <taxon>Anaeromyxobacter</taxon>
    </lineage>
</organism>
<accession>A0ABM7X275</accession>
<keyword evidence="2" id="KW-1185">Reference proteome</keyword>